<feature type="domain" description="Glycosyltransferase subfamily 4-like N-terminal" evidence="2">
    <location>
        <begin position="16"/>
        <end position="170"/>
    </location>
</feature>
<sequence length="358" mass="41160">MREDKFLFVVGSLKKGGAERNTAILANHLVSRGHAVTIALFIRNIAFELDPRVNIVHVDHKRYKNKILSALYVIFKVRKLVKALRPKRLIAMSRIGSLLATCVLFGRTVTRFDIYPLIGYKKYKQWQFWFFYNMPWVKYVVCPSEELKEDVTGFFLNKNKLVTIYNPVPLPRKNEDLIKNIPENRPYFAIVSRLSRQKNVAQVIETYHRFRIFEKADLIILGDGSEMLHLKALVEKLELTDCVKLKGFIGDPHPYMVNAIALINASLREGFPNVVVEALSLGTPVISSLAKTGPKEIIFHGDNGYLFPVGDYEKLGAIMTEILANKDLYMHLKRNVTKGLDRFTQEKVMDSWEKILMN</sequence>
<name>A0ABW3KDF8_9BACT</name>
<dbReference type="PANTHER" id="PTHR12526">
    <property type="entry name" value="GLYCOSYLTRANSFERASE"/>
    <property type="match status" value="1"/>
</dbReference>
<dbReference type="Pfam" id="PF13439">
    <property type="entry name" value="Glyco_transf_4"/>
    <property type="match status" value="1"/>
</dbReference>
<evidence type="ECO:0000313" key="3">
    <source>
        <dbReference type="EMBL" id="MFD1003002.1"/>
    </source>
</evidence>
<gene>
    <name evidence="3" type="ORF">ACFQ21_26995</name>
</gene>
<dbReference type="Pfam" id="PF00534">
    <property type="entry name" value="Glycos_transf_1"/>
    <property type="match status" value="1"/>
</dbReference>
<comment type="caution">
    <text evidence="3">The sequence shown here is derived from an EMBL/GenBank/DDBJ whole genome shotgun (WGS) entry which is preliminary data.</text>
</comment>
<dbReference type="SUPFAM" id="SSF53756">
    <property type="entry name" value="UDP-Glycosyltransferase/glycogen phosphorylase"/>
    <property type="match status" value="1"/>
</dbReference>
<accession>A0ABW3KDF8</accession>
<keyword evidence="3" id="KW-0808">Transferase</keyword>
<dbReference type="GO" id="GO:0016757">
    <property type="term" value="F:glycosyltransferase activity"/>
    <property type="evidence" value="ECO:0007669"/>
    <property type="project" value="UniProtKB-KW"/>
</dbReference>
<organism evidence="3 4">
    <name type="scientific">Ohtaekwangia kribbensis</name>
    <dbReference type="NCBI Taxonomy" id="688913"/>
    <lineage>
        <taxon>Bacteria</taxon>
        <taxon>Pseudomonadati</taxon>
        <taxon>Bacteroidota</taxon>
        <taxon>Cytophagia</taxon>
        <taxon>Cytophagales</taxon>
        <taxon>Fulvivirgaceae</taxon>
        <taxon>Ohtaekwangia</taxon>
    </lineage>
</organism>
<evidence type="ECO:0000313" key="4">
    <source>
        <dbReference type="Proteomes" id="UP001597112"/>
    </source>
</evidence>
<dbReference type="InterPro" id="IPR001296">
    <property type="entry name" value="Glyco_trans_1"/>
</dbReference>
<dbReference type="PANTHER" id="PTHR12526:SF630">
    <property type="entry name" value="GLYCOSYLTRANSFERASE"/>
    <property type="match status" value="1"/>
</dbReference>
<feature type="domain" description="Glycosyl transferase family 1" evidence="1">
    <location>
        <begin position="178"/>
        <end position="337"/>
    </location>
</feature>
<dbReference type="RefSeq" id="WP_377585021.1">
    <property type="nucleotide sequence ID" value="NZ_JBHTKA010000015.1"/>
</dbReference>
<dbReference type="InterPro" id="IPR028098">
    <property type="entry name" value="Glyco_trans_4-like_N"/>
</dbReference>
<dbReference type="EMBL" id="JBHTKA010000015">
    <property type="protein sequence ID" value="MFD1003002.1"/>
    <property type="molecule type" value="Genomic_DNA"/>
</dbReference>
<dbReference type="Proteomes" id="UP001597112">
    <property type="component" value="Unassembled WGS sequence"/>
</dbReference>
<proteinExistence type="predicted"/>
<keyword evidence="3" id="KW-0328">Glycosyltransferase</keyword>
<dbReference type="Gene3D" id="3.40.50.2000">
    <property type="entry name" value="Glycogen Phosphorylase B"/>
    <property type="match status" value="2"/>
</dbReference>
<evidence type="ECO:0000259" key="2">
    <source>
        <dbReference type="Pfam" id="PF13439"/>
    </source>
</evidence>
<protein>
    <submittedName>
        <fullName evidence="3">Glycosyltransferase</fullName>
        <ecNumber evidence="3">2.4.-.-</ecNumber>
    </submittedName>
</protein>
<keyword evidence="4" id="KW-1185">Reference proteome</keyword>
<dbReference type="EC" id="2.4.-.-" evidence="3"/>
<evidence type="ECO:0000259" key="1">
    <source>
        <dbReference type="Pfam" id="PF00534"/>
    </source>
</evidence>
<reference evidence="4" key="1">
    <citation type="journal article" date="2019" name="Int. J. Syst. Evol. Microbiol.">
        <title>The Global Catalogue of Microorganisms (GCM) 10K type strain sequencing project: providing services to taxonomists for standard genome sequencing and annotation.</title>
        <authorList>
            <consortium name="The Broad Institute Genomics Platform"/>
            <consortium name="The Broad Institute Genome Sequencing Center for Infectious Disease"/>
            <person name="Wu L."/>
            <person name="Ma J."/>
        </authorList>
    </citation>
    <scope>NUCLEOTIDE SEQUENCE [LARGE SCALE GENOMIC DNA]</scope>
    <source>
        <strain evidence="4">CCUG 58938</strain>
    </source>
</reference>